<evidence type="ECO:0000313" key="2">
    <source>
        <dbReference type="EMBL" id="KAL3397516.1"/>
    </source>
</evidence>
<keyword evidence="3" id="KW-1185">Reference proteome</keyword>
<name>A0ABD2WWW4_9HYME</name>
<feature type="signal peptide" evidence="1">
    <location>
        <begin position="1"/>
        <end position="21"/>
    </location>
</feature>
<comment type="caution">
    <text evidence="2">The sequence shown here is derived from an EMBL/GenBank/DDBJ whole genome shotgun (WGS) entry which is preliminary data.</text>
</comment>
<organism evidence="2 3">
    <name type="scientific">Trichogramma kaykai</name>
    <dbReference type="NCBI Taxonomy" id="54128"/>
    <lineage>
        <taxon>Eukaryota</taxon>
        <taxon>Metazoa</taxon>
        <taxon>Ecdysozoa</taxon>
        <taxon>Arthropoda</taxon>
        <taxon>Hexapoda</taxon>
        <taxon>Insecta</taxon>
        <taxon>Pterygota</taxon>
        <taxon>Neoptera</taxon>
        <taxon>Endopterygota</taxon>
        <taxon>Hymenoptera</taxon>
        <taxon>Apocrita</taxon>
        <taxon>Proctotrupomorpha</taxon>
        <taxon>Chalcidoidea</taxon>
        <taxon>Trichogrammatidae</taxon>
        <taxon>Trichogramma</taxon>
    </lineage>
</organism>
<evidence type="ECO:0000313" key="3">
    <source>
        <dbReference type="Proteomes" id="UP001627154"/>
    </source>
</evidence>
<evidence type="ECO:0000256" key="1">
    <source>
        <dbReference type="SAM" id="SignalP"/>
    </source>
</evidence>
<proteinExistence type="predicted"/>
<dbReference type="AlphaFoldDB" id="A0ABD2WWW4"/>
<evidence type="ECO:0008006" key="4">
    <source>
        <dbReference type="Google" id="ProtNLM"/>
    </source>
</evidence>
<feature type="chain" id="PRO_5044890531" description="Shell matrix protein" evidence="1">
    <location>
        <begin position="22"/>
        <end position="242"/>
    </location>
</feature>
<reference evidence="2 3" key="1">
    <citation type="journal article" date="2024" name="bioRxiv">
        <title>A reference genome for Trichogramma kaykai: A tiny desert-dwelling parasitoid wasp with competing sex-ratio distorters.</title>
        <authorList>
            <person name="Culotta J."/>
            <person name="Lindsey A.R."/>
        </authorList>
    </citation>
    <scope>NUCLEOTIDE SEQUENCE [LARGE SCALE GENOMIC DNA]</scope>
    <source>
        <strain evidence="2 3">KSX58</strain>
    </source>
</reference>
<dbReference type="EMBL" id="JBJJXI010000062">
    <property type="protein sequence ID" value="KAL3397516.1"/>
    <property type="molecule type" value="Genomic_DNA"/>
</dbReference>
<protein>
    <recommendedName>
        <fullName evidence="4">Shell matrix protein</fullName>
    </recommendedName>
</protein>
<accession>A0ABD2WWW4</accession>
<gene>
    <name evidence="2" type="ORF">TKK_008621</name>
</gene>
<sequence length="242" mass="26629">MNLVLCLCYIVLIHLTANILPIDGQSNSRQEPNLLIYTGNLLQNFSNLVQNSSDMVKNEINSALTSIHNSFKQLLDPPENAAIFRVFKTSDCRPSVSSTLASALVNVFVNGSRCVTDKIDETGHVIVETSNTTGLAVESMGIFVEDGRFCLRKHPRFENFGRALLCAVKAKLEKGFVEITEAPTLARNINILARLLLVDIPNLPQVFGLCVSNKALLVVAQEGKKLFNKLAECLLRKLPSFA</sequence>
<keyword evidence="1" id="KW-0732">Signal</keyword>
<dbReference type="Proteomes" id="UP001627154">
    <property type="component" value="Unassembled WGS sequence"/>
</dbReference>